<evidence type="ECO:0000256" key="2">
    <source>
        <dbReference type="ARBA" id="ARBA00022763"/>
    </source>
</evidence>
<evidence type="ECO:0000256" key="5">
    <source>
        <dbReference type="ARBA" id="ARBA00023172"/>
    </source>
</evidence>
<evidence type="ECO:0000259" key="7">
    <source>
        <dbReference type="PROSITE" id="PS50880"/>
    </source>
</evidence>
<evidence type="ECO:0000256" key="4">
    <source>
        <dbReference type="ARBA" id="ARBA00022833"/>
    </source>
</evidence>
<dbReference type="GO" id="GO:0006281">
    <property type="term" value="P:DNA repair"/>
    <property type="evidence" value="ECO:0007669"/>
    <property type="project" value="UniProtKB-KW"/>
</dbReference>
<protein>
    <recommendedName>
        <fullName evidence="7">Toprim domain-containing protein</fullName>
    </recommendedName>
</protein>
<dbReference type="GO" id="GO:0006310">
    <property type="term" value="P:DNA recombination"/>
    <property type="evidence" value="ECO:0007669"/>
    <property type="project" value="UniProtKB-KW"/>
</dbReference>
<dbReference type="Gene3D" id="3.30.60.80">
    <property type="match status" value="1"/>
</dbReference>
<keyword evidence="6" id="KW-0234">DNA repair</keyword>
<keyword evidence="3" id="KW-0863">Zinc-finger</keyword>
<evidence type="ECO:0000256" key="1">
    <source>
        <dbReference type="ARBA" id="ARBA00022723"/>
    </source>
</evidence>
<dbReference type="Pfam" id="PF02132">
    <property type="entry name" value="RecR_ZnF"/>
    <property type="match status" value="1"/>
</dbReference>
<dbReference type="InterPro" id="IPR023627">
    <property type="entry name" value="Rcmb_RecR"/>
</dbReference>
<dbReference type="PANTHER" id="PTHR30446">
    <property type="entry name" value="RECOMBINATION PROTEIN RECR"/>
    <property type="match status" value="1"/>
</dbReference>
<reference evidence="8" key="1">
    <citation type="submission" date="2018-05" db="EMBL/GenBank/DDBJ databases">
        <authorList>
            <person name="Lanie J.A."/>
            <person name="Ng W.-L."/>
            <person name="Kazmierczak K.M."/>
            <person name="Andrzejewski T.M."/>
            <person name="Davidsen T.M."/>
            <person name="Wayne K.J."/>
            <person name="Tettelin H."/>
            <person name="Glass J.I."/>
            <person name="Rusch D."/>
            <person name="Podicherti R."/>
            <person name="Tsui H.-C.T."/>
            <person name="Winkler M.E."/>
        </authorList>
    </citation>
    <scope>NUCLEOTIDE SEQUENCE</scope>
</reference>
<accession>A0A382DKI7</accession>
<organism evidence="8">
    <name type="scientific">marine metagenome</name>
    <dbReference type="NCBI Taxonomy" id="408172"/>
    <lineage>
        <taxon>unclassified sequences</taxon>
        <taxon>metagenomes</taxon>
        <taxon>ecological metagenomes</taxon>
    </lineage>
</organism>
<keyword evidence="1" id="KW-0479">Metal-binding</keyword>
<dbReference type="InterPro" id="IPR006171">
    <property type="entry name" value="TOPRIM_dom"/>
</dbReference>
<sequence>MAQLSSQAIATLIDELARLPGVGKKTAQRFAFHLLRVPSDRVLSLSDAIRAIKEKVKYCAACWNFTESDVCEFCTDPRRDHSMICVVEQPNDVPVIEKTGQYRGLYHILHGALSPMDGIHAEDLRIQDLVGRLDDTVKEVVIATNP</sequence>
<dbReference type="EMBL" id="UINC01039558">
    <property type="protein sequence ID" value="SVB38221.1"/>
    <property type="molecule type" value="Genomic_DNA"/>
</dbReference>
<dbReference type="GO" id="GO:0003677">
    <property type="term" value="F:DNA binding"/>
    <property type="evidence" value="ECO:0007669"/>
    <property type="project" value="InterPro"/>
</dbReference>
<evidence type="ECO:0000256" key="6">
    <source>
        <dbReference type="ARBA" id="ARBA00023204"/>
    </source>
</evidence>
<dbReference type="PROSITE" id="PS50880">
    <property type="entry name" value="TOPRIM"/>
    <property type="match status" value="1"/>
</dbReference>
<dbReference type="Gene3D" id="3.40.1360.10">
    <property type="match status" value="1"/>
</dbReference>
<dbReference type="InterPro" id="IPR015967">
    <property type="entry name" value="Rcmb_RecR_Znf"/>
</dbReference>
<dbReference type="AlphaFoldDB" id="A0A382DKI7"/>
<feature type="domain" description="Toprim" evidence="7">
    <location>
        <begin position="82"/>
        <end position="146"/>
    </location>
</feature>
<dbReference type="InterPro" id="IPR000093">
    <property type="entry name" value="DNA_Rcmb_RecR"/>
</dbReference>
<evidence type="ECO:0000313" key="8">
    <source>
        <dbReference type="EMBL" id="SVB38221.1"/>
    </source>
</evidence>
<dbReference type="Pfam" id="PF13662">
    <property type="entry name" value="Toprim_4"/>
    <property type="match status" value="1"/>
</dbReference>
<gene>
    <name evidence="8" type="ORF">METZ01_LOCUS191075</name>
</gene>
<proteinExistence type="inferred from homology"/>
<dbReference type="NCBIfam" id="TIGR00615">
    <property type="entry name" value="recR"/>
    <property type="match status" value="1"/>
</dbReference>
<dbReference type="Pfam" id="PF21176">
    <property type="entry name" value="RecR_HhH"/>
    <property type="match status" value="1"/>
</dbReference>
<dbReference type="Gene3D" id="1.10.8.420">
    <property type="entry name" value="RecR Domain 1"/>
    <property type="match status" value="1"/>
</dbReference>
<keyword evidence="4" id="KW-0862">Zinc</keyword>
<keyword evidence="5" id="KW-0233">DNA recombination</keyword>
<name>A0A382DKI7_9ZZZZ</name>
<dbReference type="PROSITE" id="PS01300">
    <property type="entry name" value="RECR"/>
    <property type="match status" value="1"/>
</dbReference>
<dbReference type="HAMAP" id="MF_00017">
    <property type="entry name" value="RecR"/>
    <property type="match status" value="1"/>
</dbReference>
<dbReference type="SUPFAM" id="SSF111304">
    <property type="entry name" value="Recombination protein RecR"/>
    <property type="match status" value="1"/>
</dbReference>
<evidence type="ECO:0000256" key="3">
    <source>
        <dbReference type="ARBA" id="ARBA00022771"/>
    </source>
</evidence>
<dbReference type="GO" id="GO:0008270">
    <property type="term" value="F:zinc ion binding"/>
    <property type="evidence" value="ECO:0007669"/>
    <property type="project" value="UniProtKB-KW"/>
</dbReference>
<keyword evidence="2" id="KW-0227">DNA damage</keyword>
<dbReference type="PANTHER" id="PTHR30446:SF0">
    <property type="entry name" value="RECOMBINATION PROTEIN RECR"/>
    <property type="match status" value="1"/>
</dbReference>
<feature type="non-terminal residue" evidence="8">
    <location>
        <position position="146"/>
    </location>
</feature>